<feature type="transmembrane region" description="Helical" evidence="1">
    <location>
        <begin position="21"/>
        <end position="41"/>
    </location>
</feature>
<evidence type="ECO:0000256" key="1">
    <source>
        <dbReference type="SAM" id="Phobius"/>
    </source>
</evidence>
<keyword evidence="3" id="KW-1185">Reference proteome</keyword>
<dbReference type="EnsemblMetazoa" id="XM_019998806.1">
    <property type="protein sequence ID" value="XP_019854365.1"/>
    <property type="gene ID" value="LOC109583450"/>
</dbReference>
<dbReference type="KEGG" id="aqu:109583450"/>
<evidence type="ECO:0000313" key="3">
    <source>
        <dbReference type="Proteomes" id="UP000007879"/>
    </source>
</evidence>
<sequence>MGKAKDKGIYILAESARSEALKALIVPFDILYSIIAIGKMRDGRNFSTKDQDITLGCLVGAYGLVSLAFCAINALGYFRKARKNDNCSTQCKKIVIFILDLAVVIFTNGVYLWGDSRAEVSTDSIAEVRDLTAQSLLFLIPAILSFHVWEPLKTLFAIIFKGCENNCKCCEKKDDSEEDSNDDLEKELNLNYQKAILYATMMTLSTVPETDATYTTLANLVRLTKDNCRPRKYNILWGMYGAIIFSIIVKCISVFLKALSKFPNKNKTDWKSNRCLIGWIAYAVVTSVFAVISTGFFFVVDNELPLDCSPHFRLNSTYRRLETKNYNFRLGFLVTSWVLSVAILVIGGICWGNFLCLYCKKSIKKAEEKSNPV</sequence>
<proteinExistence type="predicted"/>
<protein>
    <submittedName>
        <fullName evidence="2">Uncharacterized protein</fullName>
    </submittedName>
</protein>
<feature type="transmembrane region" description="Helical" evidence="1">
    <location>
        <begin position="235"/>
        <end position="256"/>
    </location>
</feature>
<name>A0AAN0JBH6_AMPQE</name>
<organism evidence="2 3">
    <name type="scientific">Amphimedon queenslandica</name>
    <name type="common">Sponge</name>
    <dbReference type="NCBI Taxonomy" id="400682"/>
    <lineage>
        <taxon>Eukaryota</taxon>
        <taxon>Metazoa</taxon>
        <taxon>Porifera</taxon>
        <taxon>Demospongiae</taxon>
        <taxon>Heteroscleromorpha</taxon>
        <taxon>Haplosclerida</taxon>
        <taxon>Niphatidae</taxon>
        <taxon>Amphimedon</taxon>
    </lineage>
</organism>
<keyword evidence="1" id="KW-0812">Transmembrane</keyword>
<feature type="transmembrane region" description="Helical" evidence="1">
    <location>
        <begin position="337"/>
        <end position="359"/>
    </location>
</feature>
<feature type="transmembrane region" description="Helical" evidence="1">
    <location>
        <begin position="53"/>
        <end position="74"/>
    </location>
</feature>
<dbReference type="GeneID" id="109583450"/>
<feature type="transmembrane region" description="Helical" evidence="1">
    <location>
        <begin position="94"/>
        <end position="114"/>
    </location>
</feature>
<evidence type="ECO:0000313" key="2">
    <source>
        <dbReference type="EnsemblMetazoa" id="XP_019854365.1"/>
    </source>
</evidence>
<reference evidence="3" key="1">
    <citation type="journal article" date="2010" name="Nature">
        <title>The Amphimedon queenslandica genome and the evolution of animal complexity.</title>
        <authorList>
            <person name="Srivastava M."/>
            <person name="Simakov O."/>
            <person name="Chapman J."/>
            <person name="Fahey B."/>
            <person name="Gauthier M.E."/>
            <person name="Mitros T."/>
            <person name="Richards G.S."/>
            <person name="Conaco C."/>
            <person name="Dacre M."/>
            <person name="Hellsten U."/>
            <person name="Larroux C."/>
            <person name="Putnam N.H."/>
            <person name="Stanke M."/>
            <person name="Adamska M."/>
            <person name="Darling A."/>
            <person name="Degnan S.M."/>
            <person name="Oakley T.H."/>
            <person name="Plachetzki D.C."/>
            <person name="Zhai Y."/>
            <person name="Adamski M."/>
            <person name="Calcino A."/>
            <person name="Cummins S.F."/>
            <person name="Goodstein D.M."/>
            <person name="Harris C."/>
            <person name="Jackson D.J."/>
            <person name="Leys S.P."/>
            <person name="Shu S."/>
            <person name="Woodcroft B.J."/>
            <person name="Vervoort M."/>
            <person name="Kosik K.S."/>
            <person name="Manning G."/>
            <person name="Degnan B.M."/>
            <person name="Rokhsar D.S."/>
        </authorList>
    </citation>
    <scope>NUCLEOTIDE SEQUENCE [LARGE SCALE GENOMIC DNA]</scope>
</reference>
<dbReference type="RefSeq" id="XP_019854365.1">
    <property type="nucleotide sequence ID" value="XM_019998806.1"/>
</dbReference>
<dbReference type="AlphaFoldDB" id="A0AAN0JBH6"/>
<dbReference type="Proteomes" id="UP000007879">
    <property type="component" value="Unassembled WGS sequence"/>
</dbReference>
<keyword evidence="1" id="KW-1133">Transmembrane helix</keyword>
<reference evidence="2" key="2">
    <citation type="submission" date="2024-06" db="UniProtKB">
        <authorList>
            <consortium name="EnsemblMetazoa"/>
        </authorList>
    </citation>
    <scope>IDENTIFICATION</scope>
</reference>
<feature type="transmembrane region" description="Helical" evidence="1">
    <location>
        <begin position="276"/>
        <end position="300"/>
    </location>
</feature>
<keyword evidence="1" id="KW-0472">Membrane</keyword>
<accession>A0AAN0JBH6</accession>